<dbReference type="Proteomes" id="UP000652176">
    <property type="component" value="Unassembled WGS sequence"/>
</dbReference>
<accession>A0ABR9D3H3</accession>
<evidence type="ECO:0000256" key="1">
    <source>
        <dbReference type="SAM" id="SignalP"/>
    </source>
</evidence>
<feature type="signal peptide" evidence="1">
    <location>
        <begin position="1"/>
        <end position="20"/>
    </location>
</feature>
<organism evidence="2 3">
    <name type="scientific">Methylomonas albis</name>
    <dbReference type="NCBI Taxonomy" id="1854563"/>
    <lineage>
        <taxon>Bacteria</taxon>
        <taxon>Pseudomonadati</taxon>
        <taxon>Pseudomonadota</taxon>
        <taxon>Gammaproteobacteria</taxon>
        <taxon>Methylococcales</taxon>
        <taxon>Methylococcaceae</taxon>
        <taxon>Methylomonas</taxon>
    </lineage>
</organism>
<evidence type="ECO:0000313" key="3">
    <source>
        <dbReference type="Proteomes" id="UP000652176"/>
    </source>
</evidence>
<feature type="chain" id="PRO_5045872970" description="Cytochrome C" evidence="1">
    <location>
        <begin position="21"/>
        <end position="164"/>
    </location>
</feature>
<proteinExistence type="predicted"/>
<evidence type="ECO:0008006" key="4">
    <source>
        <dbReference type="Google" id="ProtNLM"/>
    </source>
</evidence>
<sequence length="164" mass="18290">MKLSRLPVVILIGSTSLLLACADLHHHEHEHQKNAHFIPGLGEIMAQTAVRHTKLWFAGQARNWELAAYEVDELHEGFEDAGKHHPTHKQIKQPIPELIAQHMDRPLAGLEQAIKDKNLQTFIENYNALTAACNACHQGTEFGFNVVTQPSFNPFANQAFGTGN</sequence>
<keyword evidence="1" id="KW-0732">Signal</keyword>
<dbReference type="PROSITE" id="PS51257">
    <property type="entry name" value="PROKAR_LIPOPROTEIN"/>
    <property type="match status" value="1"/>
</dbReference>
<evidence type="ECO:0000313" key="2">
    <source>
        <dbReference type="EMBL" id="MBD9357664.1"/>
    </source>
</evidence>
<reference evidence="2 3" key="1">
    <citation type="submission" date="2020-09" db="EMBL/GenBank/DDBJ databases">
        <title>Methylomonas albis sp. nov. and Methylomonas fluvii sp. nov.: Two cold-adapted methanotrophs from the River Elbe and an amended description of Methylovulum psychrotolerans strain Eb1.</title>
        <authorList>
            <person name="Bussmann I.K."/>
            <person name="Klings K.-W."/>
            <person name="Warnstedt J."/>
            <person name="Hoppert M."/>
            <person name="Saborowski A."/>
            <person name="Horn F."/>
            <person name="Liebner S."/>
        </authorList>
    </citation>
    <scope>NUCLEOTIDE SEQUENCE [LARGE SCALE GENOMIC DNA]</scope>
    <source>
        <strain evidence="2 3">EbA</strain>
    </source>
</reference>
<protein>
    <recommendedName>
        <fullName evidence="4">Cytochrome C</fullName>
    </recommendedName>
</protein>
<name>A0ABR9D3H3_9GAMM</name>
<dbReference type="RefSeq" id="WP_192375929.1">
    <property type="nucleotide sequence ID" value="NZ_CAJHIV010000001.1"/>
</dbReference>
<dbReference type="EMBL" id="JACXSS010000001">
    <property type="protein sequence ID" value="MBD9357664.1"/>
    <property type="molecule type" value="Genomic_DNA"/>
</dbReference>
<keyword evidence="3" id="KW-1185">Reference proteome</keyword>
<comment type="caution">
    <text evidence="2">The sequence shown here is derived from an EMBL/GenBank/DDBJ whole genome shotgun (WGS) entry which is preliminary data.</text>
</comment>
<gene>
    <name evidence="2" type="ORF">IE877_17625</name>
</gene>